<name>A0A8A4TSV8_SULCO</name>
<gene>
    <name evidence="2" type="ORF">J3U87_06620</name>
</gene>
<evidence type="ECO:0000313" key="3">
    <source>
        <dbReference type="Proteomes" id="UP000663929"/>
    </source>
</evidence>
<dbReference type="Proteomes" id="UP000663929">
    <property type="component" value="Chromosome"/>
</dbReference>
<evidence type="ECO:0000259" key="1">
    <source>
        <dbReference type="Pfam" id="PF09937"/>
    </source>
</evidence>
<dbReference type="RefSeq" id="WP_237382240.1">
    <property type="nucleotide sequence ID" value="NZ_CP071793.1"/>
</dbReference>
<keyword evidence="3" id="KW-1185">Reference proteome</keyword>
<feature type="domain" description="DUF2169" evidence="1">
    <location>
        <begin position="21"/>
        <end position="297"/>
    </location>
</feature>
<dbReference type="AlphaFoldDB" id="A0A8A4TSV8"/>
<organism evidence="2 3">
    <name type="scientific">Sulfidibacter corallicola</name>
    <dbReference type="NCBI Taxonomy" id="2818388"/>
    <lineage>
        <taxon>Bacteria</taxon>
        <taxon>Pseudomonadati</taxon>
        <taxon>Acidobacteriota</taxon>
        <taxon>Holophagae</taxon>
        <taxon>Acanthopleuribacterales</taxon>
        <taxon>Acanthopleuribacteraceae</taxon>
        <taxon>Sulfidibacter</taxon>
    </lineage>
</organism>
<dbReference type="Pfam" id="PF09937">
    <property type="entry name" value="DUF2169"/>
    <property type="match status" value="1"/>
</dbReference>
<sequence length="321" mass="35740">MEIRSYIPFPHFSFTRHDTHKRPVVVAVARATFSIRNGEVLRPTQEQKPVAARDGYYGEAGASSLLRPSDLAISKPRSDVFINALAHAPDGKPAPMWLAEARVGMLSQALKVFGKRAWRFDTEKGWLITDPKPTVVVPLRYENAYGGSYEHGGETIAFPHNPLGSGYVVPEHLAQDRTYKAHQIEAPGFPVTEPGQVVMPAGFGPVYADWRIPRPDDSPYASYNAAHPNMVYPGHLQGNEEVVLQNLTPDGRLDFRLPSYRMLVLVRYSDGGLLPAEMKLDTLAIDVPAMEVYATWRVVIAENVSVRVLEFRMEMDEAKSA</sequence>
<proteinExistence type="predicted"/>
<dbReference type="KEGG" id="scor:J3U87_06620"/>
<evidence type="ECO:0000313" key="2">
    <source>
        <dbReference type="EMBL" id="QTD52131.1"/>
    </source>
</evidence>
<dbReference type="InterPro" id="IPR018683">
    <property type="entry name" value="DUF2169"/>
</dbReference>
<protein>
    <submittedName>
        <fullName evidence="2">DUF2169 domain-containing protein</fullName>
    </submittedName>
</protein>
<reference evidence="2" key="1">
    <citation type="submission" date="2021-03" db="EMBL/GenBank/DDBJ databases">
        <title>Acanthopleuribacteraceae sp. M133.</title>
        <authorList>
            <person name="Wang G."/>
        </authorList>
    </citation>
    <scope>NUCLEOTIDE SEQUENCE</scope>
    <source>
        <strain evidence="2">M133</strain>
    </source>
</reference>
<accession>A0A8A4TSV8</accession>
<dbReference type="EMBL" id="CP071793">
    <property type="protein sequence ID" value="QTD52131.1"/>
    <property type="molecule type" value="Genomic_DNA"/>
</dbReference>